<sequence>MYTGPPSSFISPNLISFSLELLAGHQIPRAAASQPSLALLQPALRRCRPDEHRRCSADSPTGKPSARHRSKPRRPSPPVPRLAVCLWRTPRPSPLTPIHAMAESSSVHAMAESSSVHAMAESSPSMADPSPPIPNWMMLERFVFRMDDVEPFPDDDDPTAPLYMIDDDTFPADPFSVAFRIAKPPAISRLFLKWPRGPKPGSRCVLVAAHRNLLLLSLIPDSLQTEETRYTLPVFVPQRLFICTTPSCCFRYDSPDSPPPPLVLRSIPMCSIPVVLRVKKNGKEVTMDRRFQLETVGILSRAEGEFAIAQLVLCRPSALADMGAELCVLRSSINNHEHSWEVEKGLPISYESDEFFDLDAWSTHRVVPFNKALCWVNYGIGGLLICEVFDKRPTVLYLRLPILNRRLKQRRVLDRNSALCVTKADTGVQHDLVFIDIVRKDEYLAGPLSPDTGFTVSYHILRKTDFGGMEWKMTCSFTSAELWDLNKSLPHEALTFPQVSMDNPDIVFFLMSKKGEGARGIPNVSVVTVDISKTEVLSVVPYFGENDISGKDTAMVLRRSGYLESFLPSELPKLMNTIWYVHVSAFLFFLLSLIPNVVPNFTTVFTYISTIQLSRN</sequence>
<organism evidence="1 2">
    <name type="scientific">Avena sativa</name>
    <name type="common">Oat</name>
    <dbReference type="NCBI Taxonomy" id="4498"/>
    <lineage>
        <taxon>Eukaryota</taxon>
        <taxon>Viridiplantae</taxon>
        <taxon>Streptophyta</taxon>
        <taxon>Embryophyta</taxon>
        <taxon>Tracheophyta</taxon>
        <taxon>Spermatophyta</taxon>
        <taxon>Magnoliopsida</taxon>
        <taxon>Liliopsida</taxon>
        <taxon>Poales</taxon>
        <taxon>Poaceae</taxon>
        <taxon>BOP clade</taxon>
        <taxon>Pooideae</taxon>
        <taxon>Poodae</taxon>
        <taxon>Poeae</taxon>
        <taxon>Poeae Chloroplast Group 1 (Aveneae type)</taxon>
        <taxon>Aveninae</taxon>
        <taxon>Avena</taxon>
    </lineage>
</organism>
<name>A0ACD5Z0Y2_AVESA</name>
<reference evidence="1" key="2">
    <citation type="submission" date="2025-09" db="UniProtKB">
        <authorList>
            <consortium name="EnsemblPlants"/>
        </authorList>
    </citation>
    <scope>IDENTIFICATION</scope>
</reference>
<evidence type="ECO:0000313" key="1">
    <source>
        <dbReference type="EnsemblPlants" id="AVESA.00010b.r2.6AG1072380.1.CDS.1"/>
    </source>
</evidence>
<dbReference type="EnsemblPlants" id="AVESA.00010b.r2.6AG1072380.1">
    <property type="protein sequence ID" value="AVESA.00010b.r2.6AG1072380.1.CDS.1"/>
    <property type="gene ID" value="AVESA.00010b.r2.6AG1072380"/>
</dbReference>
<reference evidence="1" key="1">
    <citation type="submission" date="2021-05" db="EMBL/GenBank/DDBJ databases">
        <authorList>
            <person name="Scholz U."/>
            <person name="Mascher M."/>
            <person name="Fiebig A."/>
        </authorList>
    </citation>
    <scope>NUCLEOTIDE SEQUENCE [LARGE SCALE GENOMIC DNA]</scope>
</reference>
<evidence type="ECO:0000313" key="2">
    <source>
        <dbReference type="Proteomes" id="UP001732700"/>
    </source>
</evidence>
<dbReference type="Proteomes" id="UP001732700">
    <property type="component" value="Chromosome 6A"/>
</dbReference>
<keyword evidence="2" id="KW-1185">Reference proteome</keyword>
<proteinExistence type="predicted"/>
<protein>
    <submittedName>
        <fullName evidence="1">Uncharacterized protein</fullName>
    </submittedName>
</protein>
<accession>A0ACD5Z0Y2</accession>